<dbReference type="GO" id="GO:0010008">
    <property type="term" value="C:endosome membrane"/>
    <property type="evidence" value="ECO:0007669"/>
    <property type="project" value="TreeGrafter"/>
</dbReference>
<dbReference type="GO" id="GO:0098943">
    <property type="term" value="P:neurotransmitter receptor transport, postsynaptic endosome to lysosome"/>
    <property type="evidence" value="ECO:0007669"/>
    <property type="project" value="TreeGrafter"/>
</dbReference>
<dbReference type="GO" id="GO:0030123">
    <property type="term" value="C:AP-3 adaptor complex"/>
    <property type="evidence" value="ECO:0007669"/>
    <property type="project" value="InterPro"/>
</dbReference>
<dbReference type="InterPro" id="IPR017105">
    <property type="entry name" value="AP3_complex_dsu"/>
</dbReference>
<evidence type="ECO:0000256" key="2">
    <source>
        <dbReference type="ARBA" id="ARBA00006613"/>
    </source>
</evidence>
<dbReference type="PANTHER" id="PTHR22781">
    <property type="entry name" value="DELTA ADAPTIN-RELATED"/>
    <property type="match status" value="1"/>
</dbReference>
<reference evidence="7" key="1">
    <citation type="journal article" date="2019" name="bioRxiv">
        <title>The Genome of the Zebra Mussel, Dreissena polymorpha: A Resource for Invasive Species Research.</title>
        <authorList>
            <person name="McCartney M.A."/>
            <person name="Auch B."/>
            <person name="Kono T."/>
            <person name="Mallez S."/>
            <person name="Zhang Y."/>
            <person name="Obille A."/>
            <person name="Becker A."/>
            <person name="Abrahante J.E."/>
            <person name="Garbe J."/>
            <person name="Badalamenti J.P."/>
            <person name="Herman A."/>
            <person name="Mangelson H."/>
            <person name="Liachko I."/>
            <person name="Sullivan S."/>
            <person name="Sone E.D."/>
            <person name="Koren S."/>
            <person name="Silverstein K.A.T."/>
            <person name="Beckman K.B."/>
            <person name="Gohl D.M."/>
        </authorList>
    </citation>
    <scope>NUCLEOTIDE SEQUENCE</scope>
    <source>
        <strain evidence="7">Duluth1</strain>
        <tissue evidence="7">Whole animal</tissue>
    </source>
</reference>
<keyword evidence="4" id="KW-0677">Repeat</keyword>
<evidence type="ECO:0000256" key="3">
    <source>
        <dbReference type="ARBA" id="ARBA00022448"/>
    </source>
</evidence>
<dbReference type="GO" id="GO:0098830">
    <property type="term" value="C:presynaptic endosome"/>
    <property type="evidence" value="ECO:0007669"/>
    <property type="project" value="TreeGrafter"/>
</dbReference>
<proteinExistence type="inferred from homology"/>
<dbReference type="GO" id="GO:0006896">
    <property type="term" value="P:Golgi to vacuole transport"/>
    <property type="evidence" value="ECO:0007669"/>
    <property type="project" value="TreeGrafter"/>
</dbReference>
<dbReference type="GO" id="GO:0048499">
    <property type="term" value="P:synaptic vesicle membrane organization"/>
    <property type="evidence" value="ECO:0007669"/>
    <property type="project" value="TreeGrafter"/>
</dbReference>
<dbReference type="GO" id="GO:0048490">
    <property type="term" value="P:anterograde synaptic vesicle transport"/>
    <property type="evidence" value="ECO:0007669"/>
    <property type="project" value="TreeGrafter"/>
</dbReference>
<sequence length="139" mass="15983">MEIVKKLMVHMDKAEGTNYRDELLAKIIEICSQSNYQYVTNFDAEKHSRYIHNLTRMEGTRHGRLIAAQMLDVAIRVQAIRPFAVAQMSSEEHKFNENNLLDEADPWPSPSRAVLLENAHLLSNNSQRNAAWLCGEFPE</sequence>
<dbReference type="PANTHER" id="PTHR22781:SF12">
    <property type="entry name" value="AP-3 COMPLEX SUBUNIT DELTA-1"/>
    <property type="match status" value="1"/>
</dbReference>
<keyword evidence="5" id="KW-0653">Protein transport</keyword>
<keyword evidence="3" id="KW-0813">Transport</keyword>
<dbReference type="GO" id="GO:0043195">
    <property type="term" value="C:terminal bouton"/>
    <property type="evidence" value="ECO:0007669"/>
    <property type="project" value="TreeGrafter"/>
</dbReference>
<gene>
    <name evidence="7" type="ORF">DPMN_055190</name>
</gene>
<comment type="caution">
    <text evidence="7">The sequence shown here is derived from an EMBL/GenBank/DDBJ whole genome shotgun (WGS) entry which is preliminary data.</text>
</comment>
<comment type="similarity">
    <text evidence="2">Belongs to the adaptor complexes large subunit family.</text>
</comment>
<dbReference type="InterPro" id="IPR011989">
    <property type="entry name" value="ARM-like"/>
</dbReference>
<dbReference type="Proteomes" id="UP000828390">
    <property type="component" value="Unassembled WGS sequence"/>
</dbReference>
<evidence type="ECO:0000313" key="7">
    <source>
        <dbReference type="EMBL" id="KAH3729224.1"/>
    </source>
</evidence>
<organism evidence="7 8">
    <name type="scientific">Dreissena polymorpha</name>
    <name type="common">Zebra mussel</name>
    <name type="synonym">Mytilus polymorpha</name>
    <dbReference type="NCBI Taxonomy" id="45954"/>
    <lineage>
        <taxon>Eukaryota</taxon>
        <taxon>Metazoa</taxon>
        <taxon>Spiralia</taxon>
        <taxon>Lophotrochozoa</taxon>
        <taxon>Mollusca</taxon>
        <taxon>Bivalvia</taxon>
        <taxon>Autobranchia</taxon>
        <taxon>Heteroconchia</taxon>
        <taxon>Euheterodonta</taxon>
        <taxon>Imparidentia</taxon>
        <taxon>Neoheterodontei</taxon>
        <taxon>Myida</taxon>
        <taxon>Dreissenoidea</taxon>
        <taxon>Dreissenidae</taxon>
        <taxon>Dreissena</taxon>
    </lineage>
</organism>
<comment type="subcellular location">
    <subcellularLocation>
        <location evidence="1">Endomembrane system</location>
    </subcellularLocation>
</comment>
<evidence type="ECO:0000313" key="8">
    <source>
        <dbReference type="Proteomes" id="UP000828390"/>
    </source>
</evidence>
<keyword evidence="6" id="KW-0472">Membrane</keyword>
<evidence type="ECO:0000256" key="4">
    <source>
        <dbReference type="ARBA" id="ARBA00022737"/>
    </source>
</evidence>
<protein>
    <submittedName>
        <fullName evidence="7">Uncharacterized protein</fullName>
    </submittedName>
</protein>
<evidence type="ECO:0000256" key="6">
    <source>
        <dbReference type="ARBA" id="ARBA00023136"/>
    </source>
</evidence>
<dbReference type="EMBL" id="JAIWYP010000012">
    <property type="protein sequence ID" value="KAH3729224.1"/>
    <property type="molecule type" value="Genomic_DNA"/>
</dbReference>
<keyword evidence="8" id="KW-1185">Reference proteome</keyword>
<reference evidence="7" key="2">
    <citation type="submission" date="2020-11" db="EMBL/GenBank/DDBJ databases">
        <authorList>
            <person name="McCartney M.A."/>
            <person name="Auch B."/>
            <person name="Kono T."/>
            <person name="Mallez S."/>
            <person name="Becker A."/>
            <person name="Gohl D.M."/>
            <person name="Silverstein K.A.T."/>
            <person name="Koren S."/>
            <person name="Bechman K.B."/>
            <person name="Herman A."/>
            <person name="Abrahante J.E."/>
            <person name="Garbe J."/>
        </authorList>
    </citation>
    <scope>NUCLEOTIDE SEQUENCE</scope>
    <source>
        <strain evidence="7">Duluth1</strain>
        <tissue evidence="7">Whole animal</tissue>
    </source>
</reference>
<evidence type="ECO:0000256" key="1">
    <source>
        <dbReference type="ARBA" id="ARBA00004308"/>
    </source>
</evidence>
<name>A0A9D4CR73_DREPO</name>
<accession>A0A9D4CR73</accession>
<evidence type="ECO:0000256" key="5">
    <source>
        <dbReference type="ARBA" id="ARBA00022927"/>
    </source>
</evidence>
<dbReference type="GO" id="GO:0016182">
    <property type="term" value="P:synaptic vesicle budding from endosome"/>
    <property type="evidence" value="ECO:0007669"/>
    <property type="project" value="TreeGrafter"/>
</dbReference>
<dbReference type="GO" id="GO:1904115">
    <property type="term" value="C:axon cytoplasm"/>
    <property type="evidence" value="ECO:0007669"/>
    <property type="project" value="GOC"/>
</dbReference>
<dbReference type="GO" id="GO:0006623">
    <property type="term" value="P:protein targeting to vacuole"/>
    <property type="evidence" value="ECO:0007669"/>
    <property type="project" value="TreeGrafter"/>
</dbReference>
<dbReference type="AlphaFoldDB" id="A0A9D4CR73"/>
<dbReference type="Gene3D" id="1.25.10.10">
    <property type="entry name" value="Leucine-rich Repeat Variant"/>
    <property type="match status" value="1"/>
</dbReference>